<evidence type="ECO:0000313" key="3">
    <source>
        <dbReference type="Proteomes" id="UP001515480"/>
    </source>
</evidence>
<comment type="caution">
    <text evidence="2">The sequence shown here is derived from an EMBL/GenBank/DDBJ whole genome shotgun (WGS) entry which is preliminary data.</text>
</comment>
<feature type="compositionally biased region" description="Polar residues" evidence="1">
    <location>
        <begin position="49"/>
        <end position="61"/>
    </location>
</feature>
<evidence type="ECO:0000256" key="1">
    <source>
        <dbReference type="SAM" id="MobiDB-lite"/>
    </source>
</evidence>
<sequence length="882" mass="94137">MTEALVRVITPSRLGAAIALSAAAAATTALLLRRRRAAADVAAPSSVAMQRSNDALSQTEDSSTRMEGEPPLPLVLITDPGQDLDDEMAFIMARHLTHLKLVELRGVITTLTPSFDRARLARGTLDLLGFHHVPVGVGTDGGDLQGHHTAEPFEESAATYMPGVDSGVAHCLDSGLRLLHHLYADAAPRSLVLLIIASMKDAALFARDNQAVFVAKTKEVVVMGGVAPWASDSDELTPDTANNNTFDRAAAAYLYASCQRLGVPFVVITRHAAYAAKMPRSVYDDLALTGSSIGWRLRAKQRASIEGLWARACAADPAVRKGLPSRCDRVWFLQTFCDGADDSGRQGEDSVWDLVGAFMQYDSIALLAAVPSLRARYFSPRELPPLAAGGGGRTVIGVSGEAHGVADAAALVEMLGAGFTNGLRLNHQARSLVILCLQARPGAAADTMLACLLLRAFWDLGLCSCLAILLSFDTAAIELGDMPPGTAPPAAALDTEASKAAVLAYASAIRATLNELGLRHVALHLVSSSIAAPTPLAPAAAGEAAPFPSAERASDILYELYQKAPPVGVTLVAASALTDIWSFAQEHTRLFHEKTVRVVHHGGALVVSATEGWNADGEGESREPTGEVVLEPDFAAQNHCLNPQAARQFYRRAQALSVPLVILSRHVSRACRVPRAIFDALEASGGTVGARVAAAQRHAIVVLWRRVGLPRGDAGRAGLPERCDRDWFHTTFCGGKRVASEAEVWANVDSLTLYSSIALVAALPGDTFENYLQATYVTVRGATHAVIGLHANSHCAKNVHELRSLLVQCFFTASRVNQSTFDVEPHPVVPVAFDDDDEVAGDESHKPSYWTFTDSEREELFDRTVGTASKNVRPRRSLSSVQ</sequence>
<dbReference type="AlphaFoldDB" id="A0AB34J855"/>
<dbReference type="EMBL" id="JBGBPQ010000012">
    <property type="protein sequence ID" value="KAL1514517.1"/>
    <property type="molecule type" value="Genomic_DNA"/>
</dbReference>
<keyword evidence="3" id="KW-1185">Reference proteome</keyword>
<protein>
    <recommendedName>
        <fullName evidence="4">Inosine/uridine-preferring nucleoside hydrolase domain-containing protein</fullName>
    </recommendedName>
</protein>
<organism evidence="2 3">
    <name type="scientific">Prymnesium parvum</name>
    <name type="common">Toxic golden alga</name>
    <dbReference type="NCBI Taxonomy" id="97485"/>
    <lineage>
        <taxon>Eukaryota</taxon>
        <taxon>Haptista</taxon>
        <taxon>Haptophyta</taxon>
        <taxon>Prymnesiophyceae</taxon>
        <taxon>Prymnesiales</taxon>
        <taxon>Prymnesiaceae</taxon>
        <taxon>Prymnesium</taxon>
    </lineage>
</organism>
<evidence type="ECO:0000313" key="2">
    <source>
        <dbReference type="EMBL" id="KAL1514517.1"/>
    </source>
</evidence>
<feature type="region of interest" description="Disordered" evidence="1">
    <location>
        <begin position="863"/>
        <end position="882"/>
    </location>
</feature>
<dbReference type="Proteomes" id="UP001515480">
    <property type="component" value="Unassembled WGS sequence"/>
</dbReference>
<feature type="region of interest" description="Disordered" evidence="1">
    <location>
        <begin position="48"/>
        <end position="72"/>
    </location>
</feature>
<dbReference type="SUPFAM" id="SSF53590">
    <property type="entry name" value="Nucleoside hydrolase"/>
    <property type="match status" value="2"/>
</dbReference>
<accession>A0AB34J855</accession>
<dbReference type="InterPro" id="IPR036452">
    <property type="entry name" value="Ribo_hydro-like"/>
</dbReference>
<name>A0AB34J855_PRYPA</name>
<reference evidence="2 3" key="1">
    <citation type="journal article" date="2024" name="Science">
        <title>Giant polyketide synthase enzymes in the biosynthesis of giant marine polyether toxins.</title>
        <authorList>
            <person name="Fallon T.R."/>
            <person name="Shende V.V."/>
            <person name="Wierzbicki I.H."/>
            <person name="Pendleton A.L."/>
            <person name="Watervoot N.F."/>
            <person name="Auber R.P."/>
            <person name="Gonzalez D.J."/>
            <person name="Wisecaver J.H."/>
            <person name="Moore B.S."/>
        </authorList>
    </citation>
    <scope>NUCLEOTIDE SEQUENCE [LARGE SCALE GENOMIC DNA]</scope>
    <source>
        <strain evidence="2 3">12B1</strain>
    </source>
</reference>
<evidence type="ECO:0008006" key="4">
    <source>
        <dbReference type="Google" id="ProtNLM"/>
    </source>
</evidence>
<dbReference type="Gene3D" id="3.90.245.10">
    <property type="entry name" value="Ribonucleoside hydrolase-like"/>
    <property type="match status" value="2"/>
</dbReference>
<gene>
    <name evidence="2" type="ORF">AB1Y20_003615</name>
</gene>
<dbReference type="GO" id="GO:0016799">
    <property type="term" value="F:hydrolase activity, hydrolyzing N-glycosyl compounds"/>
    <property type="evidence" value="ECO:0007669"/>
    <property type="project" value="InterPro"/>
</dbReference>
<proteinExistence type="predicted"/>